<evidence type="ECO:0000313" key="2">
    <source>
        <dbReference type="EMBL" id="CAD8326712.1"/>
    </source>
</evidence>
<feature type="region of interest" description="Disordered" evidence="1">
    <location>
        <begin position="13"/>
        <end position="56"/>
    </location>
</feature>
<sequence>MIGDWTLLCTAVTSRRGMDGSNDNRSSKNKKKNGGLPFKLPENPLAKEQQRIREKVRRSVEVTQRIRTSSSQDEEEGCNDIARVDNVVEFSPPFQTLSDILGGDNGDAGGLFKDVKINPLEVKKTKVALIHDASVESVSPVLRTKISLKSVVREFSS</sequence>
<dbReference type="AlphaFoldDB" id="A0A7R9WLB2"/>
<organism evidence="2">
    <name type="scientific">Pseudictyota dubia</name>
    <dbReference type="NCBI Taxonomy" id="2749911"/>
    <lineage>
        <taxon>Eukaryota</taxon>
        <taxon>Sar</taxon>
        <taxon>Stramenopiles</taxon>
        <taxon>Ochrophyta</taxon>
        <taxon>Bacillariophyta</taxon>
        <taxon>Mediophyceae</taxon>
        <taxon>Biddulphiophycidae</taxon>
        <taxon>Eupodiscales</taxon>
        <taxon>Odontellaceae</taxon>
        <taxon>Pseudictyota</taxon>
    </lineage>
</organism>
<dbReference type="EMBL" id="HBED01049812">
    <property type="protein sequence ID" value="CAD8326712.1"/>
    <property type="molecule type" value="Transcribed_RNA"/>
</dbReference>
<protein>
    <submittedName>
        <fullName evidence="2">Uncharacterized protein</fullName>
    </submittedName>
</protein>
<gene>
    <name evidence="2" type="ORF">TDUB1175_LOCUS25132</name>
</gene>
<proteinExistence type="predicted"/>
<accession>A0A7R9WLB2</accession>
<evidence type="ECO:0000256" key="1">
    <source>
        <dbReference type="SAM" id="MobiDB-lite"/>
    </source>
</evidence>
<reference evidence="2" key="1">
    <citation type="submission" date="2021-01" db="EMBL/GenBank/DDBJ databases">
        <authorList>
            <person name="Corre E."/>
            <person name="Pelletier E."/>
            <person name="Niang G."/>
            <person name="Scheremetjew M."/>
            <person name="Finn R."/>
            <person name="Kale V."/>
            <person name="Holt S."/>
            <person name="Cochrane G."/>
            <person name="Meng A."/>
            <person name="Brown T."/>
            <person name="Cohen L."/>
        </authorList>
    </citation>
    <scope>NUCLEOTIDE SEQUENCE</scope>
    <source>
        <strain evidence="2">CCMP147</strain>
    </source>
</reference>
<name>A0A7R9WLB2_9STRA</name>